<dbReference type="AlphaFoldDB" id="A0A127Z8C3"/>
<organism evidence="5">
    <name type="scientific">Sporisorium scitamineum</name>
    <dbReference type="NCBI Taxonomy" id="49012"/>
    <lineage>
        <taxon>Eukaryota</taxon>
        <taxon>Fungi</taxon>
        <taxon>Dikarya</taxon>
        <taxon>Basidiomycota</taxon>
        <taxon>Ustilaginomycotina</taxon>
        <taxon>Ustilaginomycetes</taxon>
        <taxon>Ustilaginales</taxon>
        <taxon>Ustilaginaceae</taxon>
        <taxon>Sporisorium</taxon>
    </lineage>
</organism>
<evidence type="ECO:0000313" key="5">
    <source>
        <dbReference type="EMBL" id="CDU22334.1"/>
    </source>
</evidence>
<dbReference type="InterPro" id="IPR020895">
    <property type="entry name" value="Frataxin_CS"/>
</dbReference>
<dbReference type="NCBIfam" id="TIGR03421">
    <property type="entry name" value="FeS_CyaY"/>
    <property type="match status" value="1"/>
</dbReference>
<keyword evidence="3" id="KW-0408">Iron</keyword>
<dbReference type="Pfam" id="PF01491">
    <property type="entry name" value="Frataxin_Cyay"/>
    <property type="match status" value="1"/>
</dbReference>
<sequence length="218" mass="24354">MKLPMMFRTTNQRGLLTSAPIRTIPTRSATALGLRDNLSRSQAKITATRTPPLHLSSITVRSFSTSQRRAQPTTKYTASPLTDGEYHKLSNNAIDSLTETFETLLEEADVEALEEEARAKHQGATRGSPASEWDIECASGVLNLRCGVHGTWVVNKQPPNKQIWLSSPKSGPKRFDYDADSKTWFCLKEGETSTLHELLEEELSQVFDTQVELVFEDD</sequence>
<dbReference type="GO" id="GO:0051537">
    <property type="term" value="F:2 iron, 2 sulfur cluster binding"/>
    <property type="evidence" value="ECO:0007669"/>
    <property type="project" value="TreeGrafter"/>
</dbReference>
<dbReference type="OrthoDB" id="1897642at2759"/>
<accession>A0A127Z8C3</accession>
<feature type="region of interest" description="Disordered" evidence="4">
    <location>
        <begin position="62"/>
        <end position="82"/>
    </location>
</feature>
<proteinExistence type="inferred from homology"/>
<dbReference type="PROSITE" id="PS50810">
    <property type="entry name" value="FRATAXIN_2"/>
    <property type="match status" value="1"/>
</dbReference>
<dbReference type="GO" id="GO:0016226">
    <property type="term" value="P:iron-sulfur cluster assembly"/>
    <property type="evidence" value="ECO:0007669"/>
    <property type="project" value="InterPro"/>
</dbReference>
<dbReference type="GO" id="GO:0004322">
    <property type="term" value="F:ferroxidase activity"/>
    <property type="evidence" value="ECO:0007669"/>
    <property type="project" value="TreeGrafter"/>
</dbReference>
<keyword evidence="2" id="KW-0406">Ion transport</keyword>
<feature type="compositionally biased region" description="Polar residues" evidence="4">
    <location>
        <begin position="62"/>
        <end position="80"/>
    </location>
</feature>
<dbReference type="PANTHER" id="PTHR16821:SF2">
    <property type="entry name" value="FRATAXIN, MITOCHONDRIAL"/>
    <property type="match status" value="1"/>
</dbReference>
<dbReference type="GO" id="GO:0005739">
    <property type="term" value="C:mitochondrion"/>
    <property type="evidence" value="ECO:0007669"/>
    <property type="project" value="TreeGrafter"/>
</dbReference>
<evidence type="ECO:0000256" key="2">
    <source>
        <dbReference type="ARBA" id="ARBA00022496"/>
    </source>
</evidence>
<dbReference type="InterPro" id="IPR036524">
    <property type="entry name" value="Frataxin/CyaY_sf"/>
</dbReference>
<dbReference type="PANTHER" id="PTHR16821">
    <property type="entry name" value="FRATAXIN"/>
    <property type="match status" value="1"/>
</dbReference>
<keyword evidence="2" id="KW-0813">Transport</keyword>
<protein>
    <submittedName>
        <fullName evidence="5">Related to YFH1-mitochondrial matrix iron chaperone</fullName>
    </submittedName>
</protein>
<evidence type="ECO:0000256" key="1">
    <source>
        <dbReference type="ARBA" id="ARBA00008183"/>
    </source>
</evidence>
<gene>
    <name evidence="5" type="ORF">SPSC_00964</name>
</gene>
<keyword evidence="2" id="KW-0410">Iron transport</keyword>
<evidence type="ECO:0000256" key="4">
    <source>
        <dbReference type="SAM" id="MobiDB-lite"/>
    </source>
</evidence>
<dbReference type="SUPFAM" id="SSF55387">
    <property type="entry name" value="Frataxin/Nqo15-like"/>
    <property type="match status" value="1"/>
</dbReference>
<dbReference type="GO" id="GO:0008199">
    <property type="term" value="F:ferric iron binding"/>
    <property type="evidence" value="ECO:0007669"/>
    <property type="project" value="InterPro"/>
</dbReference>
<dbReference type="InterPro" id="IPR002908">
    <property type="entry name" value="Frataxin/CyaY"/>
</dbReference>
<name>A0A127Z8C3_9BASI</name>
<dbReference type="EMBL" id="LK056655">
    <property type="protein sequence ID" value="CDU22334.1"/>
    <property type="molecule type" value="Genomic_DNA"/>
</dbReference>
<dbReference type="GO" id="GO:0006826">
    <property type="term" value="P:iron ion transport"/>
    <property type="evidence" value="ECO:0007669"/>
    <property type="project" value="UniProtKB-KW"/>
</dbReference>
<dbReference type="GO" id="GO:0006879">
    <property type="term" value="P:intracellular iron ion homeostasis"/>
    <property type="evidence" value="ECO:0007669"/>
    <property type="project" value="TreeGrafter"/>
</dbReference>
<dbReference type="SMART" id="SM01219">
    <property type="entry name" value="Frataxin_Cyay"/>
    <property type="match status" value="1"/>
</dbReference>
<dbReference type="PROSITE" id="PS01344">
    <property type="entry name" value="FRATAXIN_1"/>
    <property type="match status" value="1"/>
</dbReference>
<comment type="similarity">
    <text evidence="1">Belongs to the frataxin family.</text>
</comment>
<evidence type="ECO:0000256" key="3">
    <source>
        <dbReference type="ARBA" id="ARBA00023004"/>
    </source>
</evidence>
<dbReference type="GO" id="GO:0008198">
    <property type="term" value="F:ferrous iron binding"/>
    <property type="evidence" value="ECO:0007669"/>
    <property type="project" value="TreeGrafter"/>
</dbReference>
<reference evidence="5" key="1">
    <citation type="submission" date="2014-06" db="EMBL/GenBank/DDBJ databases">
        <authorList>
            <person name="Ju J."/>
            <person name="Zhang J."/>
        </authorList>
    </citation>
    <scope>NUCLEOTIDE SEQUENCE</scope>
    <source>
        <strain evidence="5">SscI8</strain>
    </source>
</reference>
<dbReference type="Gene3D" id="3.30.920.10">
    <property type="entry name" value="Frataxin/CyaY"/>
    <property type="match status" value="1"/>
</dbReference>
<dbReference type="GO" id="GO:0034986">
    <property type="term" value="F:iron chaperone activity"/>
    <property type="evidence" value="ECO:0007669"/>
    <property type="project" value="TreeGrafter"/>
</dbReference>